<dbReference type="AlphaFoldDB" id="S8DNB1"/>
<proteinExistence type="predicted"/>
<gene>
    <name evidence="1" type="ORF">FOMPIDRAFT_162696</name>
</gene>
<dbReference type="Proteomes" id="UP000015241">
    <property type="component" value="Unassembled WGS sequence"/>
</dbReference>
<dbReference type="HOGENOM" id="CLU_116812_0_0_1"/>
<reference evidence="1 2" key="1">
    <citation type="journal article" date="2012" name="Science">
        <title>The Paleozoic origin of enzymatic lignin decomposition reconstructed from 31 fungal genomes.</title>
        <authorList>
            <person name="Floudas D."/>
            <person name="Binder M."/>
            <person name="Riley R."/>
            <person name="Barry K."/>
            <person name="Blanchette R.A."/>
            <person name="Henrissat B."/>
            <person name="Martinez A.T."/>
            <person name="Otillar R."/>
            <person name="Spatafora J.W."/>
            <person name="Yadav J.S."/>
            <person name="Aerts A."/>
            <person name="Benoit I."/>
            <person name="Boyd A."/>
            <person name="Carlson A."/>
            <person name="Copeland A."/>
            <person name="Coutinho P.M."/>
            <person name="de Vries R.P."/>
            <person name="Ferreira P."/>
            <person name="Findley K."/>
            <person name="Foster B."/>
            <person name="Gaskell J."/>
            <person name="Glotzer D."/>
            <person name="Gorecki P."/>
            <person name="Heitman J."/>
            <person name="Hesse C."/>
            <person name="Hori C."/>
            <person name="Igarashi K."/>
            <person name="Jurgens J.A."/>
            <person name="Kallen N."/>
            <person name="Kersten P."/>
            <person name="Kohler A."/>
            <person name="Kuees U."/>
            <person name="Kumar T.K.A."/>
            <person name="Kuo A."/>
            <person name="LaButti K."/>
            <person name="Larrondo L.F."/>
            <person name="Lindquist E."/>
            <person name="Ling A."/>
            <person name="Lombard V."/>
            <person name="Lucas S."/>
            <person name="Lundell T."/>
            <person name="Martin R."/>
            <person name="McLaughlin D.J."/>
            <person name="Morgenstern I."/>
            <person name="Morin E."/>
            <person name="Murat C."/>
            <person name="Nagy L.G."/>
            <person name="Nolan M."/>
            <person name="Ohm R.A."/>
            <person name="Patyshakuliyeva A."/>
            <person name="Rokas A."/>
            <person name="Ruiz-Duenas F.J."/>
            <person name="Sabat G."/>
            <person name="Salamov A."/>
            <person name="Samejima M."/>
            <person name="Schmutz J."/>
            <person name="Slot J.C."/>
            <person name="St John F."/>
            <person name="Stenlid J."/>
            <person name="Sun H."/>
            <person name="Sun S."/>
            <person name="Syed K."/>
            <person name="Tsang A."/>
            <person name="Wiebenga A."/>
            <person name="Young D."/>
            <person name="Pisabarro A."/>
            <person name="Eastwood D.C."/>
            <person name="Martin F."/>
            <person name="Cullen D."/>
            <person name="Grigoriev I.V."/>
            <person name="Hibbett D.S."/>
        </authorList>
    </citation>
    <scope>NUCLEOTIDE SEQUENCE</scope>
    <source>
        <strain evidence="2">FP-58527</strain>
    </source>
</reference>
<name>S8DNB1_FOMSC</name>
<evidence type="ECO:0000313" key="2">
    <source>
        <dbReference type="Proteomes" id="UP000015241"/>
    </source>
</evidence>
<dbReference type="OrthoDB" id="2774467at2759"/>
<accession>S8DNB1</accession>
<sequence>MAPFLNSAEPFEKLPRALIPTRRIAHQPPILHYGWLAPRRALVEYARSNKLSRQYGRDLDDVNCIMRALKALNKKSKAKIPDDLLHLSDTVTGGWKEETTLFISLYSNFDLKRKDLPSQDAIERLQSALGVEGPPKWFLDGAEFRWCPW</sequence>
<dbReference type="InParanoid" id="S8DNB1"/>
<evidence type="ECO:0000313" key="1">
    <source>
        <dbReference type="EMBL" id="EPS94856.1"/>
    </source>
</evidence>
<organism evidence="1 2">
    <name type="scientific">Fomitopsis schrenkii</name>
    <name type="common">Brown rot fungus</name>
    <dbReference type="NCBI Taxonomy" id="2126942"/>
    <lineage>
        <taxon>Eukaryota</taxon>
        <taxon>Fungi</taxon>
        <taxon>Dikarya</taxon>
        <taxon>Basidiomycota</taxon>
        <taxon>Agaricomycotina</taxon>
        <taxon>Agaricomycetes</taxon>
        <taxon>Polyporales</taxon>
        <taxon>Fomitopsis</taxon>
    </lineage>
</organism>
<dbReference type="EMBL" id="KE504221">
    <property type="protein sequence ID" value="EPS94856.1"/>
    <property type="molecule type" value="Genomic_DNA"/>
</dbReference>
<keyword evidence="2" id="KW-1185">Reference proteome</keyword>
<protein>
    <submittedName>
        <fullName evidence="1">Uncharacterized protein</fullName>
    </submittedName>
</protein>
<dbReference type="eggNOG" id="ENOG502R1MW">
    <property type="taxonomic scope" value="Eukaryota"/>
</dbReference>